<evidence type="ECO:0000313" key="9">
    <source>
        <dbReference type="Proteomes" id="UP000185596"/>
    </source>
</evidence>
<feature type="region of interest" description="Disordered" evidence="5">
    <location>
        <begin position="150"/>
        <end position="175"/>
    </location>
</feature>
<protein>
    <submittedName>
        <fullName evidence="8">Uncharacterized protein</fullName>
    </submittedName>
</protein>
<evidence type="ECO:0000259" key="6">
    <source>
        <dbReference type="Pfam" id="PF04542"/>
    </source>
</evidence>
<dbReference type="OrthoDB" id="4184921at2"/>
<feature type="compositionally biased region" description="Basic and acidic residues" evidence="5">
    <location>
        <begin position="157"/>
        <end position="168"/>
    </location>
</feature>
<keyword evidence="3" id="KW-0731">Sigma factor</keyword>
<dbReference type="InterPro" id="IPR013249">
    <property type="entry name" value="RNA_pol_sigma70_r4_t2"/>
</dbReference>
<dbReference type="SUPFAM" id="SSF88659">
    <property type="entry name" value="Sigma3 and sigma4 domains of RNA polymerase sigma factors"/>
    <property type="match status" value="1"/>
</dbReference>
<evidence type="ECO:0000256" key="1">
    <source>
        <dbReference type="ARBA" id="ARBA00010641"/>
    </source>
</evidence>
<name>A0A1Q8CKK1_9PSEU</name>
<gene>
    <name evidence="8" type="ORF">BU204_25020</name>
</gene>
<dbReference type="PANTHER" id="PTHR43133:SF25">
    <property type="entry name" value="RNA POLYMERASE SIGMA FACTOR RFAY-RELATED"/>
    <property type="match status" value="1"/>
</dbReference>
<dbReference type="Proteomes" id="UP000185596">
    <property type="component" value="Unassembled WGS sequence"/>
</dbReference>
<dbReference type="Pfam" id="PF08281">
    <property type="entry name" value="Sigma70_r4_2"/>
    <property type="match status" value="1"/>
</dbReference>
<dbReference type="InterPro" id="IPR039425">
    <property type="entry name" value="RNA_pol_sigma-70-like"/>
</dbReference>
<organism evidence="8 9">
    <name type="scientific">Actinophytocola xanthii</name>
    <dbReference type="NCBI Taxonomy" id="1912961"/>
    <lineage>
        <taxon>Bacteria</taxon>
        <taxon>Bacillati</taxon>
        <taxon>Actinomycetota</taxon>
        <taxon>Actinomycetes</taxon>
        <taxon>Pseudonocardiales</taxon>
        <taxon>Pseudonocardiaceae</taxon>
    </lineage>
</organism>
<dbReference type="GO" id="GO:0006352">
    <property type="term" value="P:DNA-templated transcription initiation"/>
    <property type="evidence" value="ECO:0007669"/>
    <property type="project" value="InterPro"/>
</dbReference>
<accession>A0A1Q8CKK1</accession>
<feature type="domain" description="RNA polymerase sigma-70 region 2" evidence="6">
    <location>
        <begin position="2"/>
        <end position="65"/>
    </location>
</feature>
<dbReference type="EMBL" id="MSIE01000048">
    <property type="protein sequence ID" value="OLF14869.1"/>
    <property type="molecule type" value="Genomic_DNA"/>
</dbReference>
<dbReference type="InterPro" id="IPR013324">
    <property type="entry name" value="RNA_pol_sigma_r3/r4-like"/>
</dbReference>
<dbReference type="Gene3D" id="1.10.1740.10">
    <property type="match status" value="1"/>
</dbReference>
<evidence type="ECO:0000259" key="7">
    <source>
        <dbReference type="Pfam" id="PF08281"/>
    </source>
</evidence>
<comment type="caution">
    <text evidence="8">The sequence shown here is derived from an EMBL/GenBank/DDBJ whole genome shotgun (WGS) entry which is preliminary data.</text>
</comment>
<dbReference type="InterPro" id="IPR014284">
    <property type="entry name" value="RNA_pol_sigma-70_dom"/>
</dbReference>
<dbReference type="InterPro" id="IPR013325">
    <property type="entry name" value="RNA_pol_sigma_r2"/>
</dbReference>
<dbReference type="SUPFAM" id="SSF88946">
    <property type="entry name" value="Sigma2 domain of RNA polymerase sigma factors"/>
    <property type="match status" value="1"/>
</dbReference>
<dbReference type="GO" id="GO:0003677">
    <property type="term" value="F:DNA binding"/>
    <property type="evidence" value="ECO:0007669"/>
    <property type="project" value="InterPro"/>
</dbReference>
<dbReference type="InterPro" id="IPR036388">
    <property type="entry name" value="WH-like_DNA-bd_sf"/>
</dbReference>
<evidence type="ECO:0000256" key="5">
    <source>
        <dbReference type="SAM" id="MobiDB-lite"/>
    </source>
</evidence>
<evidence type="ECO:0000313" key="8">
    <source>
        <dbReference type="EMBL" id="OLF14869.1"/>
    </source>
</evidence>
<evidence type="ECO:0000256" key="4">
    <source>
        <dbReference type="ARBA" id="ARBA00023163"/>
    </source>
</evidence>
<dbReference type="STRING" id="1912961.BU204_25020"/>
<keyword evidence="2" id="KW-0805">Transcription regulation</keyword>
<comment type="similarity">
    <text evidence="1">Belongs to the sigma-70 factor family. ECF subfamily.</text>
</comment>
<keyword evidence="9" id="KW-1185">Reference proteome</keyword>
<sequence length="175" mass="19995">MYDEAYHRLLGYALGYLDRASAEEIVSEAFLVAWRRIDDVPPRELPWLLGVARNLIRERYRADQRLRDLCAELSTKARTDRATVGDIAEDVTTRAAALRALTELSHEDRELLTLLAWHGLTNREVAQVLGCRTATLLVRVHRARHRLRAAMGPPDEVADHENRTHRLPDLAQELS</sequence>
<dbReference type="InterPro" id="IPR007627">
    <property type="entry name" value="RNA_pol_sigma70_r2"/>
</dbReference>
<dbReference type="NCBIfam" id="TIGR02937">
    <property type="entry name" value="sigma70-ECF"/>
    <property type="match status" value="1"/>
</dbReference>
<reference evidence="8 9" key="1">
    <citation type="submission" date="2016-12" db="EMBL/GenBank/DDBJ databases">
        <title>The draft genome sequence of Actinophytocola sp. 11-183.</title>
        <authorList>
            <person name="Wang W."/>
            <person name="Yuan L."/>
        </authorList>
    </citation>
    <scope>NUCLEOTIDE SEQUENCE [LARGE SCALE GENOMIC DNA]</scope>
    <source>
        <strain evidence="8 9">11-183</strain>
    </source>
</reference>
<evidence type="ECO:0000256" key="2">
    <source>
        <dbReference type="ARBA" id="ARBA00023015"/>
    </source>
</evidence>
<evidence type="ECO:0000256" key="3">
    <source>
        <dbReference type="ARBA" id="ARBA00023082"/>
    </source>
</evidence>
<dbReference type="PANTHER" id="PTHR43133">
    <property type="entry name" value="RNA POLYMERASE ECF-TYPE SIGMA FACTO"/>
    <property type="match status" value="1"/>
</dbReference>
<dbReference type="AlphaFoldDB" id="A0A1Q8CKK1"/>
<proteinExistence type="inferred from homology"/>
<feature type="domain" description="RNA polymerase sigma factor 70 region 4 type 2" evidence="7">
    <location>
        <begin position="96"/>
        <end position="147"/>
    </location>
</feature>
<dbReference type="Pfam" id="PF04542">
    <property type="entry name" value="Sigma70_r2"/>
    <property type="match status" value="1"/>
</dbReference>
<dbReference type="Gene3D" id="1.10.10.10">
    <property type="entry name" value="Winged helix-like DNA-binding domain superfamily/Winged helix DNA-binding domain"/>
    <property type="match status" value="1"/>
</dbReference>
<dbReference type="GO" id="GO:0016987">
    <property type="term" value="F:sigma factor activity"/>
    <property type="evidence" value="ECO:0007669"/>
    <property type="project" value="UniProtKB-KW"/>
</dbReference>
<keyword evidence="4" id="KW-0804">Transcription</keyword>